<gene>
    <name evidence="2" type="ORF">DMT42_36315</name>
</gene>
<evidence type="ECO:0008006" key="4">
    <source>
        <dbReference type="Google" id="ProtNLM"/>
    </source>
</evidence>
<evidence type="ECO:0000256" key="1">
    <source>
        <dbReference type="SAM" id="SignalP"/>
    </source>
</evidence>
<dbReference type="InterPro" id="IPR011024">
    <property type="entry name" value="G_crystallin-like"/>
</dbReference>
<feature type="signal peptide" evidence="1">
    <location>
        <begin position="1"/>
        <end position="28"/>
    </location>
</feature>
<proteinExistence type="predicted"/>
<dbReference type="KEGG" id="sact:DMT42_36315"/>
<dbReference type="Gene3D" id="2.60.20.10">
    <property type="entry name" value="Crystallins"/>
    <property type="match status" value="1"/>
</dbReference>
<keyword evidence="3" id="KW-1185">Reference proteome</keyword>
<dbReference type="OrthoDB" id="3401940at2"/>
<feature type="chain" id="PRO_5016008979" description="Peptidase inhibitor family I36" evidence="1">
    <location>
        <begin position="29"/>
        <end position="120"/>
    </location>
</feature>
<evidence type="ECO:0000313" key="3">
    <source>
        <dbReference type="Proteomes" id="UP000247634"/>
    </source>
</evidence>
<dbReference type="AlphaFoldDB" id="A0A2U9PC19"/>
<dbReference type="EMBL" id="CP029788">
    <property type="protein sequence ID" value="AWT47182.1"/>
    <property type="molecule type" value="Genomic_DNA"/>
</dbReference>
<reference evidence="2 3" key="1">
    <citation type="submission" date="2018-06" db="EMBL/GenBank/DDBJ databases">
        <title>The complete genome sequence of a nosiheptide producer Streptomyces actuosus ATCC 25421: deducing the ability of producing a new class III lantibiotics.</title>
        <authorList>
            <person name="Liu W."/>
            <person name="Sun F."/>
            <person name="Hu Y."/>
        </authorList>
    </citation>
    <scope>NUCLEOTIDE SEQUENCE [LARGE SCALE GENOMIC DNA]</scope>
    <source>
        <strain evidence="2 3">ATCC 25421</strain>
    </source>
</reference>
<protein>
    <recommendedName>
        <fullName evidence="4">Peptidase inhibitor family I36</fullName>
    </recommendedName>
</protein>
<dbReference type="Pfam" id="PF03995">
    <property type="entry name" value="Inhibitor_I36"/>
    <property type="match status" value="1"/>
</dbReference>
<organism evidence="2 3">
    <name type="scientific">Streptomyces actuosus</name>
    <dbReference type="NCBI Taxonomy" id="1885"/>
    <lineage>
        <taxon>Bacteria</taxon>
        <taxon>Bacillati</taxon>
        <taxon>Actinomycetota</taxon>
        <taxon>Actinomycetes</taxon>
        <taxon>Kitasatosporales</taxon>
        <taxon>Streptomycetaceae</taxon>
        <taxon>Streptomyces</taxon>
    </lineage>
</organism>
<dbReference type="SUPFAM" id="SSF49695">
    <property type="entry name" value="gamma-Crystallin-like"/>
    <property type="match status" value="1"/>
</dbReference>
<dbReference type="Proteomes" id="UP000247634">
    <property type="component" value="Chromosome"/>
</dbReference>
<name>A0A2U9PC19_STRAS</name>
<evidence type="ECO:0000313" key="2">
    <source>
        <dbReference type="EMBL" id="AWT47182.1"/>
    </source>
</evidence>
<keyword evidence="1" id="KW-0732">Signal</keyword>
<sequence>MRTPIVAGLAALLALPALTVGLAGEAQADGYCRAGHVCMWEDSNYQGSRYVDVVAAGPYDIDGWDGDNEISSVDNASGTYIVMFDNDDLTGFLGCVAPHQRIPELWRNDEVESFIARDYC</sequence>
<accession>A0A2U9PC19</accession>
<dbReference type="RefSeq" id="WP_110635292.1">
    <property type="nucleotide sequence ID" value="NZ_CP029788.1"/>
</dbReference>